<feature type="binding site" evidence="11">
    <location>
        <begin position="203"/>
        <end position="205"/>
    </location>
    <ligand>
        <name>substrate</name>
    </ligand>
</feature>
<proteinExistence type="inferred from homology"/>
<comment type="activity regulation">
    <text evidence="11">Allosterically activated by fructose 2,6-bisphosphate.</text>
</comment>
<keyword evidence="6 11" id="KW-0479">Metal-binding</keyword>
<feature type="domain" description="Phosphofructokinase" evidence="12">
    <location>
        <begin position="84"/>
        <end position="326"/>
    </location>
</feature>
<keyword evidence="4 11" id="KW-0021">Allosteric enzyme</keyword>
<dbReference type="SUPFAM" id="SSF53784">
    <property type="entry name" value="Phosphofructokinase"/>
    <property type="match status" value="1"/>
</dbReference>
<keyword evidence="7 11" id="KW-0418">Kinase</keyword>
<comment type="function">
    <text evidence="11">Catalytic subunit of pyrophosphate--fructose 6-phosphate 1-phosphotransferase. Catalyzes the phosphorylation of D-fructose 6-phosphate, the first committing step of glycolysis. Uses inorganic phosphate (PPi) as phosphoryl donor instead of ATP like common ATP-dependent phosphofructokinases (ATP-PFKs), which renders the reaction reversible, and can thus function both in glycolysis and gluconeogenesis.</text>
</comment>
<keyword evidence="8 11" id="KW-0460">Magnesium</keyword>
<evidence type="ECO:0000256" key="6">
    <source>
        <dbReference type="ARBA" id="ARBA00022723"/>
    </source>
</evidence>
<dbReference type="Gene3D" id="3.40.50.450">
    <property type="match status" value="1"/>
</dbReference>
<dbReference type="AlphaFoldDB" id="A0AAQ3WUD5"/>
<organism evidence="13 14">
    <name type="scientific">Paspalum notatum var. saurae</name>
    <dbReference type="NCBI Taxonomy" id="547442"/>
    <lineage>
        <taxon>Eukaryota</taxon>
        <taxon>Viridiplantae</taxon>
        <taxon>Streptophyta</taxon>
        <taxon>Embryophyta</taxon>
        <taxon>Tracheophyta</taxon>
        <taxon>Spermatophyta</taxon>
        <taxon>Magnoliopsida</taxon>
        <taxon>Liliopsida</taxon>
        <taxon>Poales</taxon>
        <taxon>Poaceae</taxon>
        <taxon>PACMAD clade</taxon>
        <taxon>Panicoideae</taxon>
        <taxon>Andropogonodae</taxon>
        <taxon>Paspaleae</taxon>
        <taxon>Paspalinae</taxon>
        <taxon>Paspalum</taxon>
    </lineage>
</organism>
<comment type="subunit">
    <text evidence="11">Tetramer of two alpha (regulatory) and two beta (catalytic) chains.</text>
</comment>
<dbReference type="Gene3D" id="1.10.10.480">
    <property type="entry name" value="Phosphofructokinase, domain 3"/>
    <property type="match status" value="1"/>
</dbReference>
<dbReference type="GO" id="GO:0046872">
    <property type="term" value="F:metal ion binding"/>
    <property type="evidence" value="ECO:0007669"/>
    <property type="project" value="UniProtKB-KW"/>
</dbReference>
<evidence type="ECO:0000256" key="4">
    <source>
        <dbReference type="ARBA" id="ARBA00022533"/>
    </source>
</evidence>
<accession>A0AAQ3WUD5</accession>
<dbReference type="InterPro" id="IPR000023">
    <property type="entry name" value="Phosphofructokinase_dom"/>
</dbReference>
<dbReference type="GO" id="GO:0005524">
    <property type="term" value="F:ATP binding"/>
    <property type="evidence" value="ECO:0007669"/>
    <property type="project" value="InterPro"/>
</dbReference>
<dbReference type="EMBL" id="CP144749">
    <property type="protein sequence ID" value="WVZ73750.1"/>
    <property type="molecule type" value="Genomic_DNA"/>
</dbReference>
<keyword evidence="14" id="KW-1185">Reference proteome</keyword>
<dbReference type="PANTHER" id="PTHR43650">
    <property type="entry name" value="PYROPHOSPHATE--FRUCTOSE 6-PHOSPHATE 1-PHOSPHOTRANSFERASE"/>
    <property type="match status" value="1"/>
</dbReference>
<keyword evidence="5 11" id="KW-0808">Transferase</keyword>
<feature type="site" description="Important for catalytic activity; stabilizes the transition state when the phosphoryl donor is PPi" evidence="11">
    <location>
        <position position="202"/>
    </location>
</feature>
<comment type="function">
    <text evidence="2">Catalyzes the phosphorylation of D-fructose 6-phosphate, the first committing step of glycolysis. Uses inorganic phosphate (PPi) as phosphoryl donor instead of ATP like common ATP-dependent phosphofructokinases (ATP-PFKs), which renders the reaction reversible, and can thus function both in glycolysis and gluconeogenesis. Consistently, PPi-PFK can replace the enzymes of both the forward (ATP-PFK) and reverse (fructose-bisphosphatase (FBPase)) reactions.</text>
</comment>
<feature type="binding site" evidence="11">
    <location>
        <position position="311"/>
    </location>
    <ligand>
        <name>substrate</name>
    </ligand>
</feature>
<evidence type="ECO:0000256" key="7">
    <source>
        <dbReference type="ARBA" id="ARBA00022777"/>
    </source>
</evidence>
<dbReference type="GO" id="GO:0003872">
    <property type="term" value="F:6-phosphofructokinase activity"/>
    <property type="evidence" value="ECO:0007669"/>
    <property type="project" value="UniProtKB-UniRule"/>
</dbReference>
<dbReference type="FunFam" id="1.10.10.480:FF:000002">
    <property type="entry name" value="Pyrophosphate--fructose 6-phosphate 1-phosphotransferase subunit beta"/>
    <property type="match status" value="1"/>
</dbReference>
<dbReference type="GO" id="GO:0015979">
    <property type="term" value="P:photosynthesis"/>
    <property type="evidence" value="ECO:0007669"/>
    <property type="project" value="TreeGrafter"/>
</dbReference>
<evidence type="ECO:0000256" key="8">
    <source>
        <dbReference type="ARBA" id="ARBA00022842"/>
    </source>
</evidence>
<feature type="binding site" evidence="11">
    <location>
        <begin position="250"/>
        <end position="252"/>
    </location>
    <ligand>
        <name>substrate</name>
    </ligand>
</feature>
<dbReference type="GO" id="GO:0005829">
    <property type="term" value="C:cytosol"/>
    <property type="evidence" value="ECO:0007669"/>
    <property type="project" value="TreeGrafter"/>
</dbReference>
<feature type="active site" description="Proton acceptor" evidence="11">
    <location>
        <position position="205"/>
    </location>
</feature>
<dbReference type="Proteomes" id="UP001341281">
    <property type="component" value="Chromosome 05"/>
</dbReference>
<feature type="site" description="Important for catalytic activity and substrate specificity; stabilizes the transition state when the phosphoryl donor is PPi; prevents ATP from binding by mimicking the alpha-phosphate group of ATP" evidence="11">
    <location>
        <position position="176"/>
    </location>
</feature>
<dbReference type="InterPro" id="IPR035966">
    <property type="entry name" value="PKF_sf"/>
</dbReference>
<dbReference type="Pfam" id="PF00365">
    <property type="entry name" value="PFK"/>
    <property type="match status" value="1"/>
</dbReference>
<keyword evidence="9 11" id="KW-0324">Glycolysis</keyword>
<protein>
    <recommendedName>
        <fullName evidence="11">Pyrophosphate--fructose 6-phosphate 1-phosphotransferase subunit beta</fullName>
        <shortName evidence="11">PFP</shortName>
        <ecNumber evidence="11">2.7.1.90</ecNumber>
    </recommendedName>
    <alternativeName>
        <fullName evidence="11">6-phosphofructokinase, pyrophosphate dependent</fullName>
    </alternativeName>
    <alternativeName>
        <fullName evidence="11">PPi-PFK</fullName>
    </alternativeName>
    <alternativeName>
        <fullName evidence="11">Pyrophosphate-dependent 6-phosphofructose-1-kinase</fullName>
    </alternativeName>
</protein>
<dbReference type="NCBIfam" id="NF005482">
    <property type="entry name" value="PRK07085.1"/>
    <property type="match status" value="1"/>
</dbReference>
<evidence type="ECO:0000256" key="11">
    <source>
        <dbReference type="HAMAP-Rule" id="MF_03185"/>
    </source>
</evidence>
<dbReference type="GO" id="GO:0009749">
    <property type="term" value="P:response to glucose"/>
    <property type="evidence" value="ECO:0007669"/>
    <property type="project" value="TreeGrafter"/>
</dbReference>
<dbReference type="InterPro" id="IPR011183">
    <property type="entry name" value="PfpB_PPi_PFK"/>
</dbReference>
<dbReference type="GO" id="GO:0047334">
    <property type="term" value="F:diphosphate-fructose-6-phosphate 1-phosphotransferase activity"/>
    <property type="evidence" value="ECO:0007669"/>
    <property type="project" value="UniProtKB-EC"/>
</dbReference>
<dbReference type="InterPro" id="IPR022953">
    <property type="entry name" value="ATP_PFK"/>
</dbReference>
<evidence type="ECO:0000256" key="3">
    <source>
        <dbReference type="ARBA" id="ARBA00022490"/>
    </source>
</evidence>
<evidence type="ECO:0000256" key="9">
    <source>
        <dbReference type="ARBA" id="ARBA00023152"/>
    </source>
</evidence>
<feature type="binding site" evidence="11">
    <location>
        <position position="91"/>
    </location>
    <ligand>
        <name>diphosphate</name>
        <dbReference type="ChEBI" id="CHEBI:33019"/>
    </ligand>
</feature>
<evidence type="ECO:0000259" key="12">
    <source>
        <dbReference type="Pfam" id="PF00365"/>
    </source>
</evidence>
<evidence type="ECO:0000313" key="13">
    <source>
        <dbReference type="EMBL" id="WVZ73750.1"/>
    </source>
</evidence>
<name>A0AAQ3WUD5_PASNO</name>
<evidence type="ECO:0000256" key="1">
    <source>
        <dbReference type="ARBA" id="ARBA00001946"/>
    </source>
</evidence>
<comment type="cofactor">
    <cofactor evidence="1 11">
        <name>Mg(2+)</name>
        <dbReference type="ChEBI" id="CHEBI:18420"/>
    </cofactor>
</comment>
<feature type="binding site" evidence="11">
    <location>
        <position position="175"/>
    </location>
    <ligand>
        <name>Mg(2+)</name>
        <dbReference type="ChEBI" id="CHEBI:18420"/>
        <note>catalytic</note>
    </ligand>
</feature>
<evidence type="ECO:0000256" key="5">
    <source>
        <dbReference type="ARBA" id="ARBA00022679"/>
    </source>
</evidence>
<feature type="binding site" evidence="11">
    <location>
        <begin position="416"/>
        <end position="419"/>
    </location>
    <ligand>
        <name>substrate</name>
    </ligand>
</feature>
<dbReference type="PIRSF" id="PIRSF005677">
    <property type="entry name" value="PPi_PFK_PfpB"/>
    <property type="match status" value="1"/>
</dbReference>
<comment type="catalytic activity">
    <reaction evidence="10 11">
        <text>beta-D-fructose 6-phosphate + diphosphate = beta-D-fructose 1,6-bisphosphate + phosphate + H(+)</text>
        <dbReference type="Rhea" id="RHEA:13613"/>
        <dbReference type="ChEBI" id="CHEBI:15378"/>
        <dbReference type="ChEBI" id="CHEBI:32966"/>
        <dbReference type="ChEBI" id="CHEBI:33019"/>
        <dbReference type="ChEBI" id="CHEBI:43474"/>
        <dbReference type="ChEBI" id="CHEBI:57634"/>
        <dbReference type="EC" id="2.7.1.90"/>
    </reaction>
</comment>
<dbReference type="PANTHER" id="PTHR43650:SF1">
    <property type="entry name" value="PYROPHOSPHATE--FRUCTOSE 6-PHOSPHATE 1-PHOSPHOTRANSFERASE SUBUNIT BETA 2"/>
    <property type="match status" value="1"/>
</dbReference>
<dbReference type="PRINTS" id="PR00476">
    <property type="entry name" value="PHFRCTKINASE"/>
</dbReference>
<dbReference type="EC" id="2.7.1.90" evidence="11"/>
<comment type="similarity">
    <text evidence="11">Belongs to the phosphofructokinase type A (PFKA) family. PPi-dependent PFK group II subfamily. Clade 'Long' sub-subfamily.</text>
</comment>
<keyword evidence="3 11" id="KW-0963">Cytoplasm</keyword>
<dbReference type="GO" id="GO:0006002">
    <property type="term" value="P:fructose 6-phosphate metabolic process"/>
    <property type="evidence" value="ECO:0007669"/>
    <property type="project" value="InterPro"/>
</dbReference>
<dbReference type="NCBIfam" id="TIGR02477">
    <property type="entry name" value="PFKA_PPi"/>
    <property type="match status" value="1"/>
</dbReference>
<evidence type="ECO:0000256" key="2">
    <source>
        <dbReference type="ARBA" id="ARBA00003138"/>
    </source>
</evidence>
<comment type="pathway">
    <text evidence="11">Carbohydrate degradation; glycolysis; D-glyceraldehyde 3-phosphate and glycerone phosphate from D-glucose: step 3/4.</text>
</comment>
<evidence type="ECO:0000256" key="10">
    <source>
        <dbReference type="ARBA" id="ARBA00048072"/>
    </source>
</evidence>
<comment type="subcellular location">
    <subcellularLocation>
        <location evidence="11">Cytoplasm</location>
    </subcellularLocation>
</comment>
<dbReference type="Gene3D" id="3.40.50.460">
    <property type="entry name" value="Phosphofructokinase domain"/>
    <property type="match status" value="1"/>
</dbReference>
<gene>
    <name evidence="11" type="primary">PFP-BETA</name>
    <name evidence="13" type="ORF">U9M48_022027</name>
</gene>
<reference evidence="13 14" key="1">
    <citation type="submission" date="2024-02" db="EMBL/GenBank/DDBJ databases">
        <title>High-quality chromosome-scale genome assembly of Pensacola bahiagrass (Paspalum notatum Flugge var. saurae).</title>
        <authorList>
            <person name="Vega J.M."/>
            <person name="Podio M."/>
            <person name="Orjuela J."/>
            <person name="Siena L.A."/>
            <person name="Pessino S.C."/>
            <person name="Combes M.C."/>
            <person name="Mariac C."/>
            <person name="Albertini E."/>
            <person name="Pupilli F."/>
            <person name="Ortiz J.P.A."/>
            <person name="Leblanc O."/>
        </authorList>
    </citation>
    <scope>NUCLEOTIDE SEQUENCE [LARGE SCALE GENOMIC DNA]</scope>
    <source>
        <strain evidence="13">R1</strain>
        <tissue evidence="13">Leaf</tissue>
    </source>
</reference>
<feature type="binding site" evidence="11">
    <location>
        <begin position="242"/>
        <end position="243"/>
    </location>
    <ligand>
        <name>substrate</name>
        <note>ligand shared between dimeric partners</note>
    </ligand>
</feature>
<sequence>MAAANGPSPGRLASFYSEVQTSRLHHALQLPTIMCSQFSLVDGPPSSATGNPDEIAKLFPNLFGQPSAALVPAKESVEGKPLKVGVVLSGGQAPGGHNNRAKGSTMYGFKGGPAGVMKCKYVELNTDFVYPYRNQGGFDMICSGRDKIETPEQFKQAEDTANKLELDGLVVIGGDDSNTNACLIAEYFRSKNLKTRVIGCPKTIDGDLKCKEVPTSFGFDTACKIYSEMIGNVMTDARSSGKYYHFVRLMGRAASHITLECALQTHPNIALIGEEVAAKKQTLKNVTDYITDVICKRAKLGYNYGVILIPEGLIDFIPEVQKLIAELNEILAHDTVDEAGVWKNKLEPESKKLFEFLPLAIQEQLLLERDPHGNVQVAKIETEKMLIAMVETELEKRKAEGKYKGNFIGQSHFFGYEGRCGLPTNFDASYCYALGYGAGALLQSGKTGLISSVGNLAAPVAEWTVGGTALTSLMDVERRHGKFKPVIKKAMVELDGAPFKKFASLRDEWAVKNRYISPGPIQFIGSGADAVNHTLLLELGVQA</sequence>
<dbReference type="HAMAP" id="MF_01980">
    <property type="entry name" value="Phosphofructokinase_II_Long"/>
    <property type="match status" value="1"/>
</dbReference>
<evidence type="ECO:0000313" key="14">
    <source>
        <dbReference type="Proteomes" id="UP001341281"/>
    </source>
</evidence>
<comment type="caution">
    <text evidence="11">Lacks conserved residue(s) required for the propagation of feature annotation.</text>
</comment>